<evidence type="ECO:0000313" key="5">
    <source>
        <dbReference type="EMBL" id="MBM9506511.1"/>
    </source>
</evidence>
<name>A0ABS2TT51_9ACTN</name>
<dbReference type="EMBL" id="JADKYB010000009">
    <property type="protein sequence ID" value="MBM9506511.1"/>
    <property type="molecule type" value="Genomic_DNA"/>
</dbReference>
<dbReference type="InterPro" id="IPR037069">
    <property type="entry name" value="AcylCoA_DH/ox_N_sf"/>
</dbReference>
<gene>
    <name evidence="5" type="ORF">ITX44_18510</name>
</gene>
<comment type="similarity">
    <text evidence="2">Belongs to the HpaH/HsaA monooxygenase family.</text>
</comment>
<dbReference type="Gene3D" id="2.40.110.10">
    <property type="entry name" value="Butyryl-CoA Dehydrogenase, subunit A, domain 2"/>
    <property type="match status" value="1"/>
</dbReference>
<dbReference type="PANTHER" id="PTHR48083">
    <property type="entry name" value="MEDIUM-CHAIN SPECIFIC ACYL-COA DEHYDROGENASE, MITOCHONDRIAL-RELATED"/>
    <property type="match status" value="1"/>
</dbReference>
<reference evidence="5 6" key="1">
    <citation type="submission" date="2021-01" db="EMBL/GenBank/DDBJ databases">
        <title>Streptomyces acididurans sp. nov., isolated from a peat swamp forest soil.</title>
        <authorList>
            <person name="Chantavorakit T."/>
            <person name="Duangmal K."/>
        </authorList>
    </citation>
    <scope>NUCLEOTIDE SEQUENCE [LARGE SCALE GENOMIC DNA]</scope>
    <source>
        <strain evidence="5 6">KK5PA1</strain>
    </source>
</reference>
<dbReference type="Gene3D" id="1.10.540.10">
    <property type="entry name" value="Acyl-CoA dehydrogenase/oxidase, N-terminal domain"/>
    <property type="match status" value="1"/>
</dbReference>
<evidence type="ECO:0000259" key="4">
    <source>
        <dbReference type="Pfam" id="PF08028"/>
    </source>
</evidence>
<feature type="domain" description="Acyl-CoA dehydrogenase/oxidase N-terminal" evidence="3">
    <location>
        <begin position="26"/>
        <end position="105"/>
    </location>
</feature>
<feature type="domain" description="Acyl-CoA dehydrogenase C-terminal" evidence="4">
    <location>
        <begin position="244"/>
        <end position="372"/>
    </location>
</feature>
<sequence length="394" mass="42104">MSLTEIPTREELVRAVSGVTPVIRAKAAWAAEHRRLHEETFEALADAGVFRMRMPARFGGYECDARTMAEVADVLARADGSASWVAATSWIPTWVLGLFPDEVQDEVFATPDVRLSSTIGPGTATAVPAPGGIVVNGAWPFISGAAGSHWQQIMAILLDPAGEPYPVMGMVPTAELEIVDDWYAAGLRGTGSVTTLARDLFVPQERIVPVPALLGGQSASKKNAEAPMYRAPLIMVAAASTVGTCVGMARAVADAFFDRLPGRRITYTEYTDQAQAPVTHLRVAEAALKIDEADFHARRLTELHDAKCATGEAWTLHERIRSRADEGAAARLALEAADLLAAAGGGSSAYTKVPLQGMLADLRTFALHGMMTPDVNTETYGRVLCGLPPNTMFF</sequence>
<dbReference type="PANTHER" id="PTHR48083:SF19">
    <property type="entry name" value="FLAVIN-DEPENDENT MONOOXYGENASE, OXYGENASE SUBUNIT HSAA"/>
    <property type="match status" value="1"/>
</dbReference>
<dbReference type="SUPFAM" id="SSF47203">
    <property type="entry name" value="Acyl-CoA dehydrogenase C-terminal domain-like"/>
    <property type="match status" value="1"/>
</dbReference>
<accession>A0ABS2TT51</accession>
<dbReference type="InterPro" id="IPR046373">
    <property type="entry name" value="Acyl-CoA_Oxase/DH_mid-dom_sf"/>
</dbReference>
<keyword evidence="1" id="KW-0560">Oxidoreductase</keyword>
<comment type="caution">
    <text evidence="5">The sequence shown here is derived from an EMBL/GenBank/DDBJ whole genome shotgun (WGS) entry which is preliminary data.</text>
</comment>
<dbReference type="Proteomes" id="UP000749040">
    <property type="component" value="Unassembled WGS sequence"/>
</dbReference>
<keyword evidence="6" id="KW-1185">Reference proteome</keyword>
<evidence type="ECO:0000256" key="1">
    <source>
        <dbReference type="ARBA" id="ARBA00023002"/>
    </source>
</evidence>
<organism evidence="5 6">
    <name type="scientific">Actinacidiphila acididurans</name>
    <dbReference type="NCBI Taxonomy" id="2784346"/>
    <lineage>
        <taxon>Bacteria</taxon>
        <taxon>Bacillati</taxon>
        <taxon>Actinomycetota</taxon>
        <taxon>Actinomycetes</taxon>
        <taxon>Kitasatosporales</taxon>
        <taxon>Streptomycetaceae</taxon>
        <taxon>Actinacidiphila</taxon>
    </lineage>
</organism>
<dbReference type="PIRSF" id="PIRSF016578">
    <property type="entry name" value="HsaA"/>
    <property type="match status" value="1"/>
</dbReference>
<proteinExistence type="inferred from homology"/>
<dbReference type="InterPro" id="IPR036250">
    <property type="entry name" value="AcylCo_DH-like_C"/>
</dbReference>
<dbReference type="Pfam" id="PF02771">
    <property type="entry name" value="Acyl-CoA_dh_N"/>
    <property type="match status" value="1"/>
</dbReference>
<evidence type="ECO:0000313" key="6">
    <source>
        <dbReference type="Proteomes" id="UP000749040"/>
    </source>
</evidence>
<evidence type="ECO:0000256" key="2">
    <source>
        <dbReference type="ARBA" id="ARBA00049661"/>
    </source>
</evidence>
<dbReference type="RefSeq" id="WP_205358379.1">
    <property type="nucleotide sequence ID" value="NZ_JADKYB010000009.1"/>
</dbReference>
<dbReference type="Gene3D" id="1.20.140.10">
    <property type="entry name" value="Butyryl-CoA Dehydrogenase, subunit A, domain 3"/>
    <property type="match status" value="1"/>
</dbReference>
<dbReference type="Pfam" id="PF08028">
    <property type="entry name" value="Acyl-CoA_dh_2"/>
    <property type="match status" value="1"/>
</dbReference>
<evidence type="ECO:0000259" key="3">
    <source>
        <dbReference type="Pfam" id="PF02771"/>
    </source>
</evidence>
<dbReference type="InterPro" id="IPR050741">
    <property type="entry name" value="Acyl-CoA_dehydrogenase"/>
</dbReference>
<protein>
    <submittedName>
        <fullName evidence="5">Acyl-CoA dehydrogenase family protein</fullName>
    </submittedName>
</protein>
<dbReference type="InterPro" id="IPR009100">
    <property type="entry name" value="AcylCoA_DH/oxidase_NM_dom_sf"/>
</dbReference>
<dbReference type="InterPro" id="IPR013786">
    <property type="entry name" value="AcylCoA_DH/ox_N"/>
</dbReference>
<dbReference type="SUPFAM" id="SSF56645">
    <property type="entry name" value="Acyl-CoA dehydrogenase NM domain-like"/>
    <property type="match status" value="1"/>
</dbReference>
<dbReference type="InterPro" id="IPR013107">
    <property type="entry name" value="Acyl-CoA_DH_C"/>
</dbReference>